<evidence type="ECO:0000313" key="2">
    <source>
        <dbReference type="Proteomes" id="UP001273935"/>
    </source>
</evidence>
<dbReference type="EMBL" id="JAWJUL010000697">
    <property type="protein sequence ID" value="MDV3444096.1"/>
    <property type="molecule type" value="Genomic_DNA"/>
</dbReference>
<keyword evidence="2" id="KW-1185">Reference proteome</keyword>
<organism evidence="1 2">
    <name type="scientific">Metapseudomonas otitidis</name>
    <dbReference type="NCBI Taxonomy" id="319939"/>
    <lineage>
        <taxon>Bacteria</taxon>
        <taxon>Pseudomonadati</taxon>
        <taxon>Pseudomonadota</taxon>
        <taxon>Gammaproteobacteria</taxon>
        <taxon>Pseudomonadales</taxon>
        <taxon>Pseudomonadaceae</taxon>
        <taxon>Metapseudomonas</taxon>
    </lineage>
</organism>
<dbReference type="Proteomes" id="UP001273935">
    <property type="component" value="Unassembled WGS sequence"/>
</dbReference>
<protein>
    <submittedName>
        <fullName evidence="1">Lipase</fullName>
    </submittedName>
</protein>
<reference evidence="1 2" key="1">
    <citation type="submission" date="2023-10" db="EMBL/GenBank/DDBJ databases">
        <title>Pseudomonas otitidis isolated from a paediatric patient with cystic fibrosis in Chile.</title>
        <authorList>
            <person name="Amsteins-Romero L."/>
            <person name="Opazo-Capurro A."/>
            <person name="Matus-Kohler M."/>
            <person name="Gonzalez-Rocha G."/>
        </authorList>
    </citation>
    <scope>NUCLEOTIDE SEQUENCE [LARGE SCALE GENOMIC DNA]</scope>
    <source>
        <strain evidence="1 2">P-714</strain>
    </source>
</reference>
<feature type="non-terminal residue" evidence="1">
    <location>
        <position position="1"/>
    </location>
</feature>
<accession>A0ABU3Y272</accession>
<name>A0ABU3Y272_9GAMM</name>
<comment type="caution">
    <text evidence="1">The sequence shown here is derived from an EMBL/GenBank/DDBJ whole genome shotgun (WGS) entry which is preliminary data.</text>
</comment>
<gene>
    <name evidence="1" type="ORF">R0G64_32975</name>
</gene>
<proteinExistence type="predicted"/>
<sequence>YGLLNPLAHVPTVHTALRQAGIELRRHLQ</sequence>
<evidence type="ECO:0000313" key="1">
    <source>
        <dbReference type="EMBL" id="MDV3444096.1"/>
    </source>
</evidence>